<evidence type="ECO:0000313" key="2">
    <source>
        <dbReference type="EMBL" id="MBA4493273.1"/>
    </source>
</evidence>
<name>A0A7W1WNZ1_9BACL</name>
<keyword evidence="3" id="KW-1185">Reference proteome</keyword>
<organism evidence="2 3">
    <name type="scientific">Paenactinomyces guangxiensis</name>
    <dbReference type="NCBI Taxonomy" id="1490290"/>
    <lineage>
        <taxon>Bacteria</taxon>
        <taxon>Bacillati</taxon>
        <taxon>Bacillota</taxon>
        <taxon>Bacilli</taxon>
        <taxon>Bacillales</taxon>
        <taxon>Thermoactinomycetaceae</taxon>
        <taxon>Paenactinomyces</taxon>
    </lineage>
</organism>
<keyword evidence="1" id="KW-0472">Membrane</keyword>
<comment type="caution">
    <text evidence="2">The sequence shown here is derived from an EMBL/GenBank/DDBJ whole genome shotgun (WGS) entry which is preliminary data.</text>
</comment>
<accession>A0A7W1WNZ1</accession>
<dbReference type="EMBL" id="JACEIQ010000001">
    <property type="protein sequence ID" value="MBA4493273.1"/>
    <property type="molecule type" value="Genomic_DNA"/>
</dbReference>
<reference evidence="2 3" key="1">
    <citation type="submission" date="2020-07" db="EMBL/GenBank/DDBJ databases">
        <authorList>
            <person name="Feng H."/>
        </authorList>
    </citation>
    <scope>NUCLEOTIDE SEQUENCE [LARGE SCALE GENOMIC DNA]</scope>
    <source>
        <strain evidence="3">s-10</strain>
    </source>
</reference>
<sequence>MRRDERGMALPVVVAVLTILFILVSFLVSQSVYSRQAQNLYWERMRAQYAAESGIALIQQRLEREPNRIKSDVFQINGLKVTTEILKPENSYIQVRATASGRFGVKQTIQAEIDPHTLAVIRWIR</sequence>
<gene>
    <name evidence="2" type="ORF">H1191_02970</name>
</gene>
<proteinExistence type="predicted"/>
<dbReference type="Proteomes" id="UP000535491">
    <property type="component" value="Unassembled WGS sequence"/>
</dbReference>
<evidence type="ECO:0000256" key="1">
    <source>
        <dbReference type="SAM" id="Phobius"/>
    </source>
</evidence>
<feature type="transmembrane region" description="Helical" evidence="1">
    <location>
        <begin position="7"/>
        <end position="28"/>
    </location>
</feature>
<keyword evidence="1" id="KW-0812">Transmembrane</keyword>
<keyword evidence="1" id="KW-1133">Transmembrane helix</keyword>
<protein>
    <submittedName>
        <fullName evidence="2">Uncharacterized protein</fullName>
    </submittedName>
</protein>
<dbReference type="RefSeq" id="WP_181750470.1">
    <property type="nucleotide sequence ID" value="NZ_JACEIQ010000001.1"/>
</dbReference>
<dbReference type="AlphaFoldDB" id="A0A7W1WNZ1"/>
<evidence type="ECO:0000313" key="3">
    <source>
        <dbReference type="Proteomes" id="UP000535491"/>
    </source>
</evidence>